<feature type="transmembrane region" description="Helical" evidence="1">
    <location>
        <begin position="12"/>
        <end position="35"/>
    </location>
</feature>
<dbReference type="EMBL" id="QKZQ01000013">
    <property type="protein sequence ID" value="PZX39576.1"/>
    <property type="molecule type" value="Genomic_DNA"/>
</dbReference>
<evidence type="ECO:0000313" key="3">
    <source>
        <dbReference type="Proteomes" id="UP000249364"/>
    </source>
</evidence>
<gene>
    <name evidence="2" type="ORF">LY56_02746</name>
</gene>
<keyword evidence="1" id="KW-0472">Membrane</keyword>
<dbReference type="Proteomes" id="UP000249364">
    <property type="component" value="Unassembled WGS sequence"/>
</dbReference>
<keyword evidence="1" id="KW-0812">Transmembrane</keyword>
<sequence>MFHKFLKSETGAVTVDWVVLSAAIVGMGVASVAAVQTGTTSLGAQVQSVLETASITALELPYRLQGLTAELAENRANLYATASTEQIINWHESRVNYLITAISRGHHTPTGDFSNLSTGETLDVLYLHRQELIARGAYPVDGVPSFHELHQLYRDAL</sequence>
<proteinExistence type="predicted"/>
<dbReference type="AlphaFoldDB" id="A0A2W7PVU6"/>
<dbReference type="RefSeq" id="WP_170124772.1">
    <property type="nucleotide sequence ID" value="NZ_MEHT01000015.1"/>
</dbReference>
<name>A0A2W7PVU6_9RHOB</name>
<comment type="caution">
    <text evidence="2">The sequence shown here is derived from an EMBL/GenBank/DDBJ whole genome shotgun (WGS) entry which is preliminary data.</text>
</comment>
<reference evidence="2 3" key="1">
    <citation type="submission" date="2018-06" db="EMBL/GenBank/DDBJ databases">
        <title>Genomic Encyclopedia of Archaeal and Bacterial Type Strains, Phase II (KMG-II): from individual species to whole genera.</title>
        <authorList>
            <person name="Goeker M."/>
        </authorList>
    </citation>
    <scope>NUCLEOTIDE SEQUENCE [LARGE SCALE GENOMIC DNA]</scope>
    <source>
        <strain evidence="2 3">DSM 13087</strain>
    </source>
</reference>
<accession>A0A2W7PVU6</accession>
<evidence type="ECO:0000256" key="1">
    <source>
        <dbReference type="SAM" id="Phobius"/>
    </source>
</evidence>
<dbReference type="STRING" id="121821.GCA_001870675_00627"/>
<evidence type="ECO:0000313" key="2">
    <source>
        <dbReference type="EMBL" id="PZX39576.1"/>
    </source>
</evidence>
<keyword evidence="1" id="KW-1133">Transmembrane helix</keyword>
<keyword evidence="3" id="KW-1185">Reference proteome</keyword>
<organism evidence="2 3">
    <name type="scientific">Roseinatronobacter thiooxidans</name>
    <dbReference type="NCBI Taxonomy" id="121821"/>
    <lineage>
        <taxon>Bacteria</taxon>
        <taxon>Pseudomonadati</taxon>
        <taxon>Pseudomonadota</taxon>
        <taxon>Alphaproteobacteria</taxon>
        <taxon>Rhodobacterales</taxon>
        <taxon>Paracoccaceae</taxon>
        <taxon>Roseinatronobacter</taxon>
    </lineage>
</organism>
<protein>
    <submittedName>
        <fullName evidence="2">Uncharacterized protein</fullName>
    </submittedName>
</protein>